<feature type="transmembrane region" description="Helical" evidence="1">
    <location>
        <begin position="328"/>
        <end position="344"/>
    </location>
</feature>
<name>A0A1F6C9I8_HANXR</name>
<dbReference type="EMBL" id="MFKF01000364">
    <property type="protein sequence ID" value="OGG45844.1"/>
    <property type="molecule type" value="Genomic_DNA"/>
</dbReference>
<feature type="transmembrane region" description="Helical" evidence="1">
    <location>
        <begin position="108"/>
        <end position="126"/>
    </location>
</feature>
<feature type="transmembrane region" description="Helical" evidence="1">
    <location>
        <begin position="364"/>
        <end position="382"/>
    </location>
</feature>
<feature type="transmembrane region" description="Helical" evidence="1">
    <location>
        <begin position="162"/>
        <end position="180"/>
    </location>
</feature>
<dbReference type="InterPro" id="IPR038770">
    <property type="entry name" value="Na+/solute_symporter_sf"/>
</dbReference>
<keyword evidence="1" id="KW-0472">Membrane</keyword>
<feature type="transmembrane region" description="Helical" evidence="1">
    <location>
        <begin position="76"/>
        <end position="96"/>
    </location>
</feature>
<feature type="transmembrane region" description="Helical" evidence="1">
    <location>
        <begin position="241"/>
        <end position="259"/>
    </location>
</feature>
<keyword evidence="1" id="KW-1133">Transmembrane helix</keyword>
<protein>
    <recommendedName>
        <fullName evidence="4">Cation/H+ exchanger domain-containing protein</fullName>
    </recommendedName>
</protein>
<dbReference type="Gene3D" id="1.20.1530.20">
    <property type="match status" value="1"/>
</dbReference>
<accession>A0A1F6C9I8</accession>
<sequence length="401" mass="41840">MRNLILFTCVVALAVLIQRGPSPVVEPTCYVGLLSVLAYFAGKLCQRLGLPVETGYVGVGVAARGFGVLPGRLFTMFDPLVAMALGWIGFGIGCEVGGMRDRWRPSHLSLALFGTLLPCLCAGLILKTLAGLPLAVALALGVAASLSGPVLTFVAPDHLPETTLVTVLCSGVSLLLYAPLTTMSGATLPFLLGVGGACGVALLWAETLVRVEPSLKADTPLIVLLLSMVILLPWTSALLGHSLFLTSLLAGLLTSWRAGLQPRLRRISAPVGRGAGALLLAAFGVQIAIERLPDLPKEVWGIAAIYLGGMIGGKLLGGALVRGQAHPYGRLAGIALLPQGLLLLEIDTQVRQRADLFGGAADTIHAVLTVAALVGSLALPLLDHLLRRVTMTASENYLDRP</sequence>
<proteinExistence type="predicted"/>
<comment type="caution">
    <text evidence="2">The sequence shown here is derived from an EMBL/GenBank/DDBJ whole genome shotgun (WGS) entry which is preliminary data.</text>
</comment>
<feature type="transmembrane region" description="Helical" evidence="1">
    <location>
        <begin position="271"/>
        <end position="289"/>
    </location>
</feature>
<feature type="transmembrane region" description="Helical" evidence="1">
    <location>
        <begin position="186"/>
        <end position="205"/>
    </location>
</feature>
<dbReference type="AlphaFoldDB" id="A0A1F6C9I8"/>
<feature type="transmembrane region" description="Helical" evidence="1">
    <location>
        <begin position="132"/>
        <end position="155"/>
    </location>
</feature>
<reference evidence="2 3" key="1">
    <citation type="journal article" date="2016" name="Nat. Commun.">
        <title>Thousands of microbial genomes shed light on interconnected biogeochemical processes in an aquifer system.</title>
        <authorList>
            <person name="Anantharaman K."/>
            <person name="Brown C.T."/>
            <person name="Hug L.A."/>
            <person name="Sharon I."/>
            <person name="Castelle C.J."/>
            <person name="Probst A.J."/>
            <person name="Thomas B.C."/>
            <person name="Singh A."/>
            <person name="Wilkins M.J."/>
            <person name="Karaoz U."/>
            <person name="Brodie E.L."/>
            <person name="Williams K.H."/>
            <person name="Hubbard S.S."/>
            <person name="Banfield J.F."/>
        </authorList>
    </citation>
    <scope>NUCLEOTIDE SEQUENCE [LARGE SCALE GENOMIC DNA]</scope>
    <source>
        <strain evidence="3">RIFCSPLOWO2_12_FULL_64_10</strain>
    </source>
</reference>
<evidence type="ECO:0000313" key="3">
    <source>
        <dbReference type="Proteomes" id="UP000178606"/>
    </source>
</evidence>
<keyword evidence="1" id="KW-0812">Transmembrane</keyword>
<evidence type="ECO:0000256" key="1">
    <source>
        <dbReference type="SAM" id="Phobius"/>
    </source>
</evidence>
<dbReference type="Proteomes" id="UP000178606">
    <property type="component" value="Unassembled WGS sequence"/>
</dbReference>
<gene>
    <name evidence="2" type="ORF">A3F84_25380</name>
</gene>
<evidence type="ECO:0008006" key="4">
    <source>
        <dbReference type="Google" id="ProtNLM"/>
    </source>
</evidence>
<feature type="transmembrane region" description="Helical" evidence="1">
    <location>
        <begin position="301"/>
        <end position="321"/>
    </location>
</feature>
<organism evidence="2 3">
    <name type="scientific">Handelsmanbacteria sp. (strain RIFCSPLOWO2_12_FULL_64_10)</name>
    <dbReference type="NCBI Taxonomy" id="1817868"/>
    <lineage>
        <taxon>Bacteria</taxon>
        <taxon>Candidatus Handelsmaniibacteriota</taxon>
    </lineage>
</organism>
<feature type="transmembrane region" description="Helical" evidence="1">
    <location>
        <begin position="217"/>
        <end position="235"/>
    </location>
</feature>
<evidence type="ECO:0000313" key="2">
    <source>
        <dbReference type="EMBL" id="OGG45844.1"/>
    </source>
</evidence>